<keyword evidence="1" id="KW-1133">Transmembrane helix</keyword>
<feature type="transmembrane region" description="Helical" evidence="1">
    <location>
        <begin position="163"/>
        <end position="183"/>
    </location>
</feature>
<feature type="transmembrane region" description="Helical" evidence="1">
    <location>
        <begin position="115"/>
        <end position="143"/>
    </location>
</feature>
<keyword evidence="1" id="KW-0472">Membrane</keyword>
<evidence type="ECO:0000313" key="3">
    <source>
        <dbReference type="Proteomes" id="UP000219612"/>
    </source>
</evidence>
<dbReference type="OrthoDB" id="3579673at2"/>
<proteinExistence type="predicted"/>
<feature type="transmembrane region" description="Helical" evidence="1">
    <location>
        <begin position="313"/>
        <end position="331"/>
    </location>
</feature>
<feature type="transmembrane region" description="Helical" evidence="1">
    <location>
        <begin position="190"/>
        <end position="208"/>
    </location>
</feature>
<protein>
    <submittedName>
        <fullName evidence="2">ABC-2 family transporter protein</fullName>
    </submittedName>
</protein>
<dbReference type="AlphaFoldDB" id="A0A285J3Y2"/>
<dbReference type="GO" id="GO:0005886">
    <property type="term" value="C:plasma membrane"/>
    <property type="evidence" value="ECO:0007669"/>
    <property type="project" value="UniProtKB-SubCell"/>
</dbReference>
<reference evidence="2 3" key="1">
    <citation type="submission" date="2017-09" db="EMBL/GenBank/DDBJ databases">
        <authorList>
            <person name="Ehlers B."/>
            <person name="Leendertz F.H."/>
        </authorList>
    </citation>
    <scope>NUCLEOTIDE SEQUENCE [LARGE SCALE GENOMIC DNA]</scope>
    <source>
        <strain evidence="2 3">CGMCC 4.6857</strain>
    </source>
</reference>
<keyword evidence="1" id="KW-0812">Transmembrane</keyword>
<accession>A0A285J3Y2</accession>
<dbReference type="GO" id="GO:0140359">
    <property type="term" value="F:ABC-type transporter activity"/>
    <property type="evidence" value="ECO:0007669"/>
    <property type="project" value="InterPro"/>
</dbReference>
<dbReference type="Proteomes" id="UP000219612">
    <property type="component" value="Unassembled WGS sequence"/>
</dbReference>
<feature type="transmembrane region" description="Helical" evidence="1">
    <location>
        <begin position="68"/>
        <end position="94"/>
    </location>
</feature>
<dbReference type="Pfam" id="PF12679">
    <property type="entry name" value="ABC2_membrane_2"/>
    <property type="match status" value="1"/>
</dbReference>
<dbReference type="RefSeq" id="WP_097323840.1">
    <property type="nucleotide sequence ID" value="NZ_OBDY01000016.1"/>
</dbReference>
<sequence>MIWLTWRQFRVQAWVAAVFAVAIAAALAATAPHLFDLYQSSGLADCTSNCGDLADTFVIQAGTRLNTILYGVGTAALLLMPALVGIFWGAPMVARELETGTHRLVWNQTVSRRRWILTKLIGIGLTTAVTAAVVSAVVTWWAAPLDDGRAGRISPELFSARGVVPIGYAALGFAAGVLIGMLLRRSIAAMAVTLLAIVLVQVAVPFFVREHLTTPVSSSTPFDPENIASLGISEDNTITVHAASPVEDAWELSNVTLGPDGEEFEGPIDPAKCGPDAAGGKRECDRYLGTLNLTQKSTYIPADRFWSLQWRELGLLLSVTALLGLASVWWISRKVA</sequence>
<name>A0A285J3Y2_9ACTN</name>
<evidence type="ECO:0000313" key="2">
    <source>
        <dbReference type="EMBL" id="SNY55060.1"/>
    </source>
</evidence>
<organism evidence="2 3">
    <name type="scientific">Paractinoplanes atraurantiacus</name>
    <dbReference type="NCBI Taxonomy" id="1036182"/>
    <lineage>
        <taxon>Bacteria</taxon>
        <taxon>Bacillati</taxon>
        <taxon>Actinomycetota</taxon>
        <taxon>Actinomycetes</taxon>
        <taxon>Micromonosporales</taxon>
        <taxon>Micromonosporaceae</taxon>
        <taxon>Paractinoplanes</taxon>
    </lineage>
</organism>
<keyword evidence="3" id="KW-1185">Reference proteome</keyword>
<evidence type="ECO:0000256" key="1">
    <source>
        <dbReference type="SAM" id="Phobius"/>
    </source>
</evidence>
<dbReference type="EMBL" id="OBDY01000016">
    <property type="protein sequence ID" value="SNY55060.1"/>
    <property type="molecule type" value="Genomic_DNA"/>
</dbReference>
<gene>
    <name evidence="2" type="ORF">SAMN05421748_11619</name>
</gene>